<keyword evidence="2" id="KW-1185">Reference proteome</keyword>
<dbReference type="AlphaFoldDB" id="A0A8J3ZLL3"/>
<comment type="caution">
    <text evidence="1">The sequence shown here is derived from an EMBL/GenBank/DDBJ whole genome shotgun (WGS) entry which is preliminary data.</text>
</comment>
<dbReference type="EMBL" id="BOPG01000102">
    <property type="protein sequence ID" value="GIJ63758.1"/>
    <property type="molecule type" value="Genomic_DNA"/>
</dbReference>
<sequence>MEFQIAISAPADSHPFEVAIEPEGMSYALPATTKVVLTFRGSDAMTVELTHHPDALIIWRPADTEVWATTADGRHEQIAGWKEIPAPGLDSGGAPLTHPMRTMIETLFHGRETP</sequence>
<evidence type="ECO:0000313" key="1">
    <source>
        <dbReference type="EMBL" id="GIJ63758.1"/>
    </source>
</evidence>
<dbReference type="Proteomes" id="UP000612585">
    <property type="component" value="Unassembled WGS sequence"/>
</dbReference>
<reference evidence="1" key="1">
    <citation type="submission" date="2021-01" db="EMBL/GenBank/DDBJ databases">
        <title>Whole genome shotgun sequence of Virgisporangium aurantiacum NBRC 16421.</title>
        <authorList>
            <person name="Komaki H."/>
            <person name="Tamura T."/>
        </authorList>
    </citation>
    <scope>NUCLEOTIDE SEQUENCE</scope>
    <source>
        <strain evidence="1">NBRC 16421</strain>
    </source>
</reference>
<evidence type="ECO:0000313" key="2">
    <source>
        <dbReference type="Proteomes" id="UP000612585"/>
    </source>
</evidence>
<protein>
    <submittedName>
        <fullName evidence="1">Uncharacterized protein</fullName>
    </submittedName>
</protein>
<name>A0A8J3ZLL3_9ACTN</name>
<gene>
    <name evidence="1" type="ORF">Vau01_112740</name>
</gene>
<dbReference type="RefSeq" id="WP_204010968.1">
    <property type="nucleotide sequence ID" value="NZ_BOPG01000102.1"/>
</dbReference>
<organism evidence="1 2">
    <name type="scientific">Virgisporangium aurantiacum</name>
    <dbReference type="NCBI Taxonomy" id="175570"/>
    <lineage>
        <taxon>Bacteria</taxon>
        <taxon>Bacillati</taxon>
        <taxon>Actinomycetota</taxon>
        <taxon>Actinomycetes</taxon>
        <taxon>Micromonosporales</taxon>
        <taxon>Micromonosporaceae</taxon>
        <taxon>Virgisporangium</taxon>
    </lineage>
</organism>
<accession>A0A8J3ZLL3</accession>
<proteinExistence type="predicted"/>